<evidence type="ECO:0000259" key="1">
    <source>
        <dbReference type="Pfam" id="PF19054"/>
    </source>
</evidence>
<name>A0A5B2XNP9_9PSEU</name>
<dbReference type="Pfam" id="PF19054">
    <property type="entry name" value="DUF5753"/>
    <property type="match status" value="1"/>
</dbReference>
<proteinExistence type="predicted"/>
<keyword evidence="3" id="KW-1185">Reference proteome</keyword>
<dbReference type="Pfam" id="PF13560">
    <property type="entry name" value="HTH_31"/>
    <property type="match status" value="1"/>
</dbReference>
<dbReference type="Gene3D" id="1.10.260.40">
    <property type="entry name" value="lambda repressor-like DNA-binding domains"/>
    <property type="match status" value="1"/>
</dbReference>
<dbReference type="InterPro" id="IPR001387">
    <property type="entry name" value="Cro/C1-type_HTH"/>
</dbReference>
<feature type="domain" description="DUF5753" evidence="1">
    <location>
        <begin position="100"/>
        <end position="273"/>
    </location>
</feature>
<dbReference type="OrthoDB" id="3687959at2"/>
<evidence type="ECO:0000313" key="3">
    <source>
        <dbReference type="Proteomes" id="UP000323454"/>
    </source>
</evidence>
<organism evidence="2 3">
    <name type="scientific">Solihabitans fulvus</name>
    <dbReference type="NCBI Taxonomy" id="1892852"/>
    <lineage>
        <taxon>Bacteria</taxon>
        <taxon>Bacillati</taxon>
        <taxon>Actinomycetota</taxon>
        <taxon>Actinomycetes</taxon>
        <taxon>Pseudonocardiales</taxon>
        <taxon>Pseudonocardiaceae</taxon>
        <taxon>Solihabitans</taxon>
    </lineage>
</organism>
<dbReference type="SUPFAM" id="SSF47413">
    <property type="entry name" value="lambda repressor-like DNA-binding domains"/>
    <property type="match status" value="1"/>
</dbReference>
<comment type="caution">
    <text evidence="2">The sequence shown here is derived from an EMBL/GenBank/DDBJ whole genome shotgun (WGS) entry which is preliminary data.</text>
</comment>
<dbReference type="InterPro" id="IPR010982">
    <property type="entry name" value="Lambda_DNA-bd_dom_sf"/>
</dbReference>
<sequence length="292" mass="32680">MSPMYRITVQSELIGAELRRYREQAGMQGQHAGMLIGASPSKICNVEAGRQMPQVEDVAGLLTLYRVVGPARADLLRRTREAAKPGLWQPPSTPYERALQTISTYESRATSIGTYQSELIPGLLQTRPYIEAVMREIGELTDLQEIDNRVTSRLARQCVLSGPDAPSYTAIINEIALRNPVGGPAVMRAQLGYLIEMAAWTNITIRVLPRLRHGHPGMQGSFVRFRIGQHRNIVYVPGDIYLEETPDIADYHRREERLLALALGEEDSLRRMTELANDFDAEAGDDEWPPVT</sequence>
<accession>A0A5B2XNP9</accession>
<reference evidence="2 3" key="1">
    <citation type="submission" date="2019-09" db="EMBL/GenBank/DDBJ databases">
        <title>Goodfellowia gen. nov., a new genus of the Pseudonocardineae related to Actinoalloteichus, containing Goodfellowia coeruleoviolacea gen. nov., comb. nov. gen. nov., comb. nov.</title>
        <authorList>
            <person name="Labeda D."/>
        </authorList>
    </citation>
    <scope>NUCLEOTIDE SEQUENCE [LARGE SCALE GENOMIC DNA]</scope>
    <source>
        <strain evidence="2 3">AN110305</strain>
    </source>
</reference>
<gene>
    <name evidence="2" type="ORF">F0L68_05780</name>
</gene>
<dbReference type="Proteomes" id="UP000323454">
    <property type="component" value="Unassembled WGS sequence"/>
</dbReference>
<dbReference type="CDD" id="cd00093">
    <property type="entry name" value="HTH_XRE"/>
    <property type="match status" value="1"/>
</dbReference>
<reference evidence="2 3" key="2">
    <citation type="submission" date="2019-09" db="EMBL/GenBank/DDBJ databases">
        <authorList>
            <person name="Jin C."/>
        </authorList>
    </citation>
    <scope>NUCLEOTIDE SEQUENCE [LARGE SCALE GENOMIC DNA]</scope>
    <source>
        <strain evidence="2 3">AN110305</strain>
    </source>
</reference>
<dbReference type="EMBL" id="VUOB01000010">
    <property type="protein sequence ID" value="KAA2264610.1"/>
    <property type="molecule type" value="Genomic_DNA"/>
</dbReference>
<protein>
    <submittedName>
        <fullName evidence="2">Helix-turn-helix domain-containing protein</fullName>
    </submittedName>
</protein>
<dbReference type="GO" id="GO:0003677">
    <property type="term" value="F:DNA binding"/>
    <property type="evidence" value="ECO:0007669"/>
    <property type="project" value="InterPro"/>
</dbReference>
<dbReference type="InterPro" id="IPR043917">
    <property type="entry name" value="DUF5753"/>
</dbReference>
<evidence type="ECO:0000313" key="2">
    <source>
        <dbReference type="EMBL" id="KAA2264610.1"/>
    </source>
</evidence>
<dbReference type="AlphaFoldDB" id="A0A5B2XNP9"/>